<evidence type="ECO:0000313" key="7">
    <source>
        <dbReference type="Proteomes" id="UP000034392"/>
    </source>
</evidence>
<dbReference type="AlphaFoldDB" id="A0A0F7KSG8"/>
<dbReference type="RefSeq" id="WP_046903085.1">
    <property type="nucleotide sequence ID" value="NZ_CP011452.2"/>
</dbReference>
<dbReference type="PATRIC" id="fig|1267766.3.peg.1178"/>
<proteinExistence type="inferred from homology"/>
<evidence type="ECO:0000256" key="2">
    <source>
        <dbReference type="ARBA" id="ARBA00007524"/>
    </source>
</evidence>
<dbReference type="Proteomes" id="UP000034392">
    <property type="component" value="Chromosome"/>
</dbReference>
<protein>
    <submittedName>
        <fullName evidence="6">TspO/MBR family protein</fullName>
    </submittedName>
</protein>
<dbReference type="FunFam" id="1.20.1260.100:FF:000001">
    <property type="entry name" value="translocator protein 2"/>
    <property type="match status" value="1"/>
</dbReference>
<dbReference type="Pfam" id="PF03073">
    <property type="entry name" value="TspO_MBR"/>
    <property type="match status" value="1"/>
</dbReference>
<keyword evidence="3" id="KW-0812">Transmembrane</keyword>
<name>A0A0F7KSG8_9SPHN</name>
<dbReference type="STRING" id="1267766.WYH_01171"/>
<gene>
    <name evidence="6" type="ORF">WYH_01171</name>
</gene>
<dbReference type="GO" id="GO:0033013">
    <property type="term" value="P:tetrapyrrole metabolic process"/>
    <property type="evidence" value="ECO:0007669"/>
    <property type="project" value="UniProtKB-ARBA"/>
</dbReference>
<dbReference type="InterPro" id="IPR004307">
    <property type="entry name" value="TspO_MBR"/>
</dbReference>
<dbReference type="CDD" id="cd15904">
    <property type="entry name" value="TSPO_MBR"/>
    <property type="match status" value="1"/>
</dbReference>
<dbReference type="InterPro" id="IPR038330">
    <property type="entry name" value="TspO/MBR-related_sf"/>
</dbReference>
<organism evidence="6 7">
    <name type="scientific">Croceibacterium atlanticum</name>
    <dbReference type="NCBI Taxonomy" id="1267766"/>
    <lineage>
        <taxon>Bacteria</taxon>
        <taxon>Pseudomonadati</taxon>
        <taxon>Pseudomonadota</taxon>
        <taxon>Alphaproteobacteria</taxon>
        <taxon>Sphingomonadales</taxon>
        <taxon>Erythrobacteraceae</taxon>
        <taxon>Croceibacterium</taxon>
    </lineage>
</organism>
<sequence length="184" mass="20399">MNRLASTAQLRASFLRWALFIVPAIVLLGILSGLLAGSGADNPWFAALEKPSLFPPSATFGIVWTILYILMGLSLALICTAWGARYRFLAIVAFLLQFVLNLAWSPIFFGEHQITIALVILVALDLAVLLTLALFWMIRRTAGLLLLPYLAWVLFATLLNWQILQLNPEADGVDNSYAVQRIEL</sequence>
<evidence type="ECO:0000256" key="3">
    <source>
        <dbReference type="ARBA" id="ARBA00022692"/>
    </source>
</evidence>
<keyword evidence="7" id="KW-1185">Reference proteome</keyword>
<comment type="subcellular location">
    <subcellularLocation>
        <location evidence="1">Membrane</location>
        <topology evidence="1">Multi-pass membrane protein</topology>
    </subcellularLocation>
</comment>
<dbReference type="PANTHER" id="PTHR10057">
    <property type="entry name" value="PERIPHERAL-TYPE BENZODIAZEPINE RECEPTOR"/>
    <property type="match status" value="1"/>
</dbReference>
<evidence type="ECO:0000256" key="5">
    <source>
        <dbReference type="ARBA" id="ARBA00023136"/>
    </source>
</evidence>
<accession>A0A0F7KSG8</accession>
<reference evidence="6" key="1">
    <citation type="submission" date="2015-05" db="EMBL/GenBank/DDBJ databases">
        <title>The complete genome of Altererythrobacter atlanticus strain 26DY36.</title>
        <authorList>
            <person name="Wu Y.-H."/>
            <person name="Cheng H."/>
            <person name="Wu X.-W."/>
        </authorList>
    </citation>
    <scope>NUCLEOTIDE SEQUENCE [LARGE SCALE GENOMIC DNA]</scope>
    <source>
        <strain evidence="6">26DY36</strain>
    </source>
</reference>
<dbReference type="KEGG" id="aay:WYH_01171"/>
<evidence type="ECO:0000256" key="4">
    <source>
        <dbReference type="ARBA" id="ARBA00022989"/>
    </source>
</evidence>
<dbReference type="GO" id="GO:0016020">
    <property type="term" value="C:membrane"/>
    <property type="evidence" value="ECO:0007669"/>
    <property type="project" value="UniProtKB-SubCell"/>
</dbReference>
<evidence type="ECO:0000313" key="6">
    <source>
        <dbReference type="EMBL" id="AKH42217.1"/>
    </source>
</evidence>
<keyword evidence="4" id="KW-1133">Transmembrane helix</keyword>
<keyword evidence="5" id="KW-0472">Membrane</keyword>
<dbReference type="EMBL" id="CP011452">
    <property type="protein sequence ID" value="AKH42217.1"/>
    <property type="molecule type" value="Genomic_DNA"/>
</dbReference>
<dbReference type="PIRSF" id="PIRSF005859">
    <property type="entry name" value="PBR"/>
    <property type="match status" value="1"/>
</dbReference>
<dbReference type="OrthoDB" id="9795496at2"/>
<evidence type="ECO:0000256" key="1">
    <source>
        <dbReference type="ARBA" id="ARBA00004141"/>
    </source>
</evidence>
<dbReference type="Gene3D" id="1.20.1260.100">
    <property type="entry name" value="TspO/MBR protein"/>
    <property type="match status" value="1"/>
</dbReference>
<comment type="similarity">
    <text evidence="2">Belongs to the TspO/BZRP family.</text>
</comment>
<dbReference type="PANTHER" id="PTHR10057:SF0">
    <property type="entry name" value="TRANSLOCATOR PROTEIN"/>
    <property type="match status" value="1"/>
</dbReference>